<dbReference type="RefSeq" id="WP_258423218.1">
    <property type="nucleotide sequence ID" value="NZ_JANAEZ010000005.1"/>
</dbReference>
<keyword evidence="3" id="KW-0472">Membrane</keyword>
<keyword evidence="6" id="KW-1185">Reference proteome</keyword>
<sequence>MSQSGSIIFFSILIIFILFLSWYVFQAIRTVSMGIELIRIQQMIKWSYWAFMLSLLTWLVFKSVQVFSTGEFASSAQTLSSVFLTLIVTQLVIVLVLFGEDIFRNIQAITVFAMNGAKGYSFPSRTVWVSILALTVASVPLFSFVYGIKYGKYNFKVHREVLYFEDLPEAFDGFTITQISDIHSGSLKDHKAVASGVQMVLDQKSDLFVFTGDLVNHRADEIEPLIKEFSKIKAKYGQFSILGNHDYGDYSSWPSPEAKKENFEKLKGQHAKLGFDLLLDENIRIQKDGQSIVIAGVENWGVGFKEKGDLQKSLKGTENGDFKILLSHDPSHWDAQVKNNPNPVHLTLSGHTHGMQFGIETQLVKWSPVQYRYPNWAGLAEEAGRYLYVNRGFGFHAFAGRVGIWPEITVIELKKGKKPAPIHLASAKN</sequence>
<evidence type="ECO:0000256" key="1">
    <source>
        <dbReference type="ARBA" id="ARBA00022723"/>
    </source>
</evidence>
<comment type="caution">
    <text evidence="5">The sequence shown here is derived from an EMBL/GenBank/DDBJ whole genome shotgun (WGS) entry which is preliminary data.</text>
</comment>
<dbReference type="GO" id="GO:0008758">
    <property type="term" value="F:UDP-2,3-diacylglucosamine hydrolase activity"/>
    <property type="evidence" value="ECO:0007669"/>
    <property type="project" value="TreeGrafter"/>
</dbReference>
<feature type="transmembrane region" description="Helical" evidence="3">
    <location>
        <begin position="79"/>
        <end position="98"/>
    </location>
</feature>
<reference evidence="5" key="1">
    <citation type="submission" date="2022-08" db="EMBL/GenBank/DDBJ databases">
        <authorList>
            <person name="Zhang D."/>
        </authorList>
    </citation>
    <scope>NUCLEOTIDE SEQUENCE</scope>
    <source>
        <strain evidence="5">XJ19-11</strain>
    </source>
</reference>
<evidence type="ECO:0000256" key="2">
    <source>
        <dbReference type="ARBA" id="ARBA00022801"/>
    </source>
</evidence>
<dbReference type="InterPro" id="IPR004843">
    <property type="entry name" value="Calcineurin-like_PHP"/>
</dbReference>
<dbReference type="Proteomes" id="UP001142175">
    <property type="component" value="Unassembled WGS sequence"/>
</dbReference>
<proteinExistence type="predicted"/>
<evidence type="ECO:0000313" key="6">
    <source>
        <dbReference type="Proteomes" id="UP001142175"/>
    </source>
</evidence>
<dbReference type="EMBL" id="JANSUY010000005">
    <property type="protein sequence ID" value="MCR9015361.1"/>
    <property type="molecule type" value="Genomic_DNA"/>
</dbReference>
<dbReference type="InterPro" id="IPR029052">
    <property type="entry name" value="Metallo-depent_PP-like"/>
</dbReference>
<feature type="domain" description="Calcineurin-like phosphoesterase" evidence="4">
    <location>
        <begin position="175"/>
        <end position="354"/>
    </location>
</feature>
<feature type="transmembrane region" description="Helical" evidence="3">
    <location>
        <begin position="46"/>
        <end position="67"/>
    </location>
</feature>
<dbReference type="GO" id="GO:0009245">
    <property type="term" value="P:lipid A biosynthetic process"/>
    <property type="evidence" value="ECO:0007669"/>
    <property type="project" value="TreeGrafter"/>
</dbReference>
<organism evidence="5 6">
    <name type="scientific">Aquiflexum gelatinilyticum</name>
    <dbReference type="NCBI Taxonomy" id="2961943"/>
    <lineage>
        <taxon>Bacteria</taxon>
        <taxon>Pseudomonadati</taxon>
        <taxon>Bacteroidota</taxon>
        <taxon>Cytophagia</taxon>
        <taxon>Cytophagales</taxon>
        <taxon>Cyclobacteriaceae</taxon>
        <taxon>Aquiflexum</taxon>
    </lineage>
</organism>
<dbReference type="GO" id="GO:0046872">
    <property type="term" value="F:metal ion binding"/>
    <property type="evidence" value="ECO:0007669"/>
    <property type="project" value="UniProtKB-KW"/>
</dbReference>
<keyword evidence="1" id="KW-0479">Metal-binding</keyword>
<dbReference type="PANTHER" id="PTHR31302">
    <property type="entry name" value="TRANSMEMBRANE PROTEIN WITH METALLOPHOSPHOESTERASE DOMAIN-RELATED"/>
    <property type="match status" value="1"/>
</dbReference>
<evidence type="ECO:0000259" key="4">
    <source>
        <dbReference type="Pfam" id="PF00149"/>
    </source>
</evidence>
<keyword evidence="3" id="KW-1133">Transmembrane helix</keyword>
<feature type="transmembrane region" description="Helical" evidence="3">
    <location>
        <begin position="6"/>
        <end position="25"/>
    </location>
</feature>
<evidence type="ECO:0000256" key="3">
    <source>
        <dbReference type="SAM" id="Phobius"/>
    </source>
</evidence>
<dbReference type="PANTHER" id="PTHR31302:SF31">
    <property type="entry name" value="PHOSPHODIESTERASE YAEI"/>
    <property type="match status" value="1"/>
</dbReference>
<gene>
    <name evidence="5" type="ORF">NU887_09970</name>
</gene>
<dbReference type="GO" id="GO:0016020">
    <property type="term" value="C:membrane"/>
    <property type="evidence" value="ECO:0007669"/>
    <property type="project" value="GOC"/>
</dbReference>
<feature type="transmembrane region" description="Helical" evidence="3">
    <location>
        <begin position="127"/>
        <end position="148"/>
    </location>
</feature>
<evidence type="ECO:0000313" key="5">
    <source>
        <dbReference type="EMBL" id="MCR9015361.1"/>
    </source>
</evidence>
<keyword evidence="3" id="KW-0812">Transmembrane</keyword>
<dbReference type="SUPFAM" id="SSF56300">
    <property type="entry name" value="Metallo-dependent phosphatases"/>
    <property type="match status" value="1"/>
</dbReference>
<name>A0A9X2P5S4_9BACT</name>
<dbReference type="Gene3D" id="3.60.21.10">
    <property type="match status" value="1"/>
</dbReference>
<keyword evidence="2" id="KW-0378">Hydrolase</keyword>
<protein>
    <submittedName>
        <fullName evidence="5">Metallophosphoesterase</fullName>
    </submittedName>
</protein>
<dbReference type="Pfam" id="PF00149">
    <property type="entry name" value="Metallophos"/>
    <property type="match status" value="1"/>
</dbReference>
<dbReference type="AlphaFoldDB" id="A0A9X2P5S4"/>
<accession>A0A9X2P5S4</accession>
<dbReference type="InterPro" id="IPR051158">
    <property type="entry name" value="Metallophosphoesterase_sf"/>
</dbReference>
<dbReference type="CDD" id="cd07385">
    <property type="entry name" value="MPP_YkuE_C"/>
    <property type="match status" value="1"/>
</dbReference>